<dbReference type="OrthoDB" id="452628at2759"/>
<evidence type="ECO:0000256" key="1">
    <source>
        <dbReference type="SAM" id="MobiDB-lite"/>
    </source>
</evidence>
<dbReference type="AlphaFoldDB" id="A0A813G9M3"/>
<sequence length="337" mass="37296">MVKSKSLGFQRLLVLTSGLIGASANPCPKGFGSGVSMFPKEWNIPAWPEDLPSEVAANLTIITLGGFKIHQLNEEYLEGPGADFQMQGRPTYWQASGEYFMYHCQGFNKWRIAAISAFGSNMNGKCFAFVSDSRPNRDIMDASLLKGWIEVENGEWIVREDAGVVSVGRLGDQMEIEEVEEAVDSQCAAGSEDGSSSEEASSKKSKCPVMPVVRKVKAKVVEGAKAAGNWARRLFPKYLGSPDEGDTIPDVDAQQSAIEDTVDTDDGCQAETKHQIGCSFTQKFYIEKQEKSTAEQRKMELNRLTKLQGVAMKPDAQTWLKARLHILRRLNKRDNLM</sequence>
<dbReference type="Proteomes" id="UP000654075">
    <property type="component" value="Unassembled WGS sequence"/>
</dbReference>
<name>A0A813G9M3_POLGL</name>
<keyword evidence="2" id="KW-0732">Signal</keyword>
<protein>
    <submittedName>
        <fullName evidence="3">Uncharacterized protein</fullName>
    </submittedName>
</protein>
<dbReference type="EMBL" id="CAJNNW010033737">
    <property type="protein sequence ID" value="CAE8720138.1"/>
    <property type="molecule type" value="Genomic_DNA"/>
</dbReference>
<proteinExistence type="predicted"/>
<dbReference type="EMBL" id="CAJNNV010027776">
    <property type="protein sequence ID" value="CAE8621587.1"/>
    <property type="molecule type" value="Genomic_DNA"/>
</dbReference>
<evidence type="ECO:0000256" key="2">
    <source>
        <dbReference type="SAM" id="SignalP"/>
    </source>
</evidence>
<gene>
    <name evidence="3" type="ORF">PGLA1383_LOCUS39106</name>
    <name evidence="4" type="ORF">PGLA2088_LOCUS41119</name>
</gene>
<evidence type="ECO:0000313" key="4">
    <source>
        <dbReference type="EMBL" id="CAE8720138.1"/>
    </source>
</evidence>
<feature type="compositionally biased region" description="Low complexity" evidence="1">
    <location>
        <begin position="188"/>
        <end position="199"/>
    </location>
</feature>
<comment type="caution">
    <text evidence="3">The sequence shown here is derived from an EMBL/GenBank/DDBJ whole genome shotgun (WGS) entry which is preliminary data.</text>
</comment>
<feature type="chain" id="PRO_5036221984" evidence="2">
    <location>
        <begin position="25"/>
        <end position="337"/>
    </location>
</feature>
<feature type="signal peptide" evidence="2">
    <location>
        <begin position="1"/>
        <end position="24"/>
    </location>
</feature>
<evidence type="ECO:0000313" key="5">
    <source>
        <dbReference type="Proteomes" id="UP000654075"/>
    </source>
</evidence>
<organism evidence="3 5">
    <name type="scientific">Polarella glacialis</name>
    <name type="common">Dinoflagellate</name>
    <dbReference type="NCBI Taxonomy" id="89957"/>
    <lineage>
        <taxon>Eukaryota</taxon>
        <taxon>Sar</taxon>
        <taxon>Alveolata</taxon>
        <taxon>Dinophyceae</taxon>
        <taxon>Suessiales</taxon>
        <taxon>Suessiaceae</taxon>
        <taxon>Polarella</taxon>
    </lineage>
</organism>
<evidence type="ECO:0000313" key="3">
    <source>
        <dbReference type="EMBL" id="CAE8621587.1"/>
    </source>
</evidence>
<keyword evidence="5" id="KW-1185">Reference proteome</keyword>
<feature type="region of interest" description="Disordered" evidence="1">
    <location>
        <begin position="184"/>
        <end position="204"/>
    </location>
</feature>
<dbReference type="Proteomes" id="UP000626109">
    <property type="component" value="Unassembled WGS sequence"/>
</dbReference>
<reference evidence="3" key="1">
    <citation type="submission" date="2021-02" db="EMBL/GenBank/DDBJ databases">
        <authorList>
            <person name="Dougan E. K."/>
            <person name="Rhodes N."/>
            <person name="Thang M."/>
            <person name="Chan C."/>
        </authorList>
    </citation>
    <scope>NUCLEOTIDE SEQUENCE</scope>
</reference>
<accession>A0A813G9M3</accession>